<comment type="caution">
    <text evidence="1">The sequence shown here is derived from an EMBL/GenBank/DDBJ whole genome shotgun (WGS) entry which is preliminary data.</text>
</comment>
<dbReference type="AlphaFoldDB" id="X1JMU3"/>
<evidence type="ECO:0000313" key="1">
    <source>
        <dbReference type="EMBL" id="GAH82780.1"/>
    </source>
</evidence>
<reference evidence="1" key="1">
    <citation type="journal article" date="2014" name="Front. Microbiol.">
        <title>High frequency of phylogenetically diverse reductive dehalogenase-homologous genes in deep subseafloor sedimentary metagenomes.</title>
        <authorList>
            <person name="Kawai M."/>
            <person name="Futagami T."/>
            <person name="Toyoda A."/>
            <person name="Takaki Y."/>
            <person name="Nishi S."/>
            <person name="Hori S."/>
            <person name="Arai W."/>
            <person name="Tsubouchi T."/>
            <person name="Morono Y."/>
            <person name="Uchiyama I."/>
            <person name="Ito T."/>
            <person name="Fujiyama A."/>
            <person name="Inagaki F."/>
            <person name="Takami H."/>
        </authorList>
    </citation>
    <scope>NUCLEOTIDE SEQUENCE</scope>
    <source>
        <strain evidence="1">Expedition CK06-06</strain>
    </source>
</reference>
<gene>
    <name evidence="1" type="ORF">S03H2_61339</name>
</gene>
<accession>X1JMU3</accession>
<sequence>KAKGYKKSLVDKVKAAADSERFYKKLFKEWFKRRFAHLGPAKAQIIAD</sequence>
<organism evidence="1">
    <name type="scientific">marine sediment metagenome</name>
    <dbReference type="NCBI Taxonomy" id="412755"/>
    <lineage>
        <taxon>unclassified sequences</taxon>
        <taxon>metagenomes</taxon>
        <taxon>ecological metagenomes</taxon>
    </lineage>
</organism>
<dbReference type="EMBL" id="BARU01039591">
    <property type="protein sequence ID" value="GAH82780.1"/>
    <property type="molecule type" value="Genomic_DNA"/>
</dbReference>
<proteinExistence type="predicted"/>
<protein>
    <submittedName>
        <fullName evidence="1">Uncharacterized protein</fullName>
    </submittedName>
</protein>
<feature type="non-terminal residue" evidence="1">
    <location>
        <position position="1"/>
    </location>
</feature>
<name>X1JMU3_9ZZZZ</name>